<evidence type="ECO:0000256" key="1">
    <source>
        <dbReference type="SAM" id="Phobius"/>
    </source>
</evidence>
<gene>
    <name evidence="2" type="ORF">PENTCL1PPCAC_14152</name>
</gene>
<reference evidence="2" key="1">
    <citation type="submission" date="2023-10" db="EMBL/GenBank/DDBJ databases">
        <title>Genome assembly of Pristionchus species.</title>
        <authorList>
            <person name="Yoshida K."/>
            <person name="Sommer R.J."/>
        </authorList>
    </citation>
    <scope>NUCLEOTIDE SEQUENCE</scope>
    <source>
        <strain evidence="2">RS0144</strain>
    </source>
</reference>
<feature type="non-terminal residue" evidence="2">
    <location>
        <position position="1"/>
    </location>
</feature>
<accession>A0AAV5T8S6</accession>
<keyword evidence="1" id="KW-1133">Transmembrane helix</keyword>
<comment type="caution">
    <text evidence="2">The sequence shown here is derived from an EMBL/GenBank/DDBJ whole genome shotgun (WGS) entry which is preliminary data.</text>
</comment>
<dbReference type="AlphaFoldDB" id="A0AAV5T8S6"/>
<sequence length="104" mass="11621">SIQINVRNGDRRVSQHASSYVKVHDLSGSNGCHSSSSRLLCYHLPFQEHECEHTGGIYDHAVLLHIQQALIPGQTRISARSQFLVVITISVYTIWVVSAFFIST</sequence>
<keyword evidence="3" id="KW-1185">Reference proteome</keyword>
<feature type="non-terminal residue" evidence="2">
    <location>
        <position position="104"/>
    </location>
</feature>
<evidence type="ECO:0000313" key="3">
    <source>
        <dbReference type="Proteomes" id="UP001432027"/>
    </source>
</evidence>
<evidence type="ECO:0000313" key="2">
    <source>
        <dbReference type="EMBL" id="GMS91977.1"/>
    </source>
</evidence>
<dbReference type="EMBL" id="BTSX01000004">
    <property type="protein sequence ID" value="GMS91977.1"/>
    <property type="molecule type" value="Genomic_DNA"/>
</dbReference>
<feature type="transmembrane region" description="Helical" evidence="1">
    <location>
        <begin position="83"/>
        <end position="102"/>
    </location>
</feature>
<organism evidence="2 3">
    <name type="scientific">Pristionchus entomophagus</name>
    <dbReference type="NCBI Taxonomy" id="358040"/>
    <lineage>
        <taxon>Eukaryota</taxon>
        <taxon>Metazoa</taxon>
        <taxon>Ecdysozoa</taxon>
        <taxon>Nematoda</taxon>
        <taxon>Chromadorea</taxon>
        <taxon>Rhabditida</taxon>
        <taxon>Rhabditina</taxon>
        <taxon>Diplogasteromorpha</taxon>
        <taxon>Diplogasteroidea</taxon>
        <taxon>Neodiplogasteridae</taxon>
        <taxon>Pristionchus</taxon>
    </lineage>
</organism>
<dbReference type="Proteomes" id="UP001432027">
    <property type="component" value="Unassembled WGS sequence"/>
</dbReference>
<name>A0AAV5T8S6_9BILA</name>
<protein>
    <submittedName>
        <fullName evidence="2">Uncharacterized protein</fullName>
    </submittedName>
</protein>
<keyword evidence="1" id="KW-0472">Membrane</keyword>
<keyword evidence="1" id="KW-0812">Transmembrane</keyword>
<proteinExistence type="predicted"/>